<dbReference type="RefSeq" id="WP_055161025.1">
    <property type="nucleotide sequence ID" value="NZ_CABIWZ010000004.1"/>
</dbReference>
<protein>
    <submittedName>
        <fullName evidence="3">DUF218 domain</fullName>
    </submittedName>
</protein>
<evidence type="ECO:0000313" key="3">
    <source>
        <dbReference type="EMBL" id="CUN62919.1"/>
    </source>
</evidence>
<feature type="transmembrane region" description="Helical" evidence="1">
    <location>
        <begin position="12"/>
        <end position="30"/>
    </location>
</feature>
<dbReference type="PANTHER" id="PTHR30336">
    <property type="entry name" value="INNER MEMBRANE PROTEIN, PROBABLE PERMEASE"/>
    <property type="match status" value="1"/>
</dbReference>
<evidence type="ECO:0000259" key="2">
    <source>
        <dbReference type="Pfam" id="PF02698"/>
    </source>
</evidence>
<keyword evidence="1" id="KW-0472">Membrane</keyword>
<dbReference type="STRING" id="187979.ERS852385_00953"/>
<evidence type="ECO:0000256" key="1">
    <source>
        <dbReference type="SAM" id="Phobius"/>
    </source>
</evidence>
<feature type="transmembrane region" description="Helical" evidence="1">
    <location>
        <begin position="39"/>
        <end position="58"/>
    </location>
</feature>
<dbReference type="CDD" id="cd06259">
    <property type="entry name" value="YdcF-like"/>
    <property type="match status" value="1"/>
</dbReference>
<dbReference type="Gene3D" id="3.40.50.620">
    <property type="entry name" value="HUPs"/>
    <property type="match status" value="1"/>
</dbReference>
<accession>A0A173YGL3</accession>
<organism evidence="3 4">
    <name type="scientific">Mitsuokella jalaludinii</name>
    <dbReference type="NCBI Taxonomy" id="187979"/>
    <lineage>
        <taxon>Bacteria</taxon>
        <taxon>Bacillati</taxon>
        <taxon>Bacillota</taxon>
        <taxon>Negativicutes</taxon>
        <taxon>Selenomonadales</taxon>
        <taxon>Selenomonadaceae</taxon>
        <taxon>Mitsuokella</taxon>
    </lineage>
</organism>
<dbReference type="Proteomes" id="UP000095546">
    <property type="component" value="Unassembled WGS sequence"/>
</dbReference>
<dbReference type="InterPro" id="IPR003848">
    <property type="entry name" value="DUF218"/>
</dbReference>
<dbReference type="GO" id="GO:0000270">
    <property type="term" value="P:peptidoglycan metabolic process"/>
    <property type="evidence" value="ECO:0007669"/>
    <property type="project" value="TreeGrafter"/>
</dbReference>
<dbReference type="eggNOG" id="COG1434">
    <property type="taxonomic scope" value="Bacteria"/>
</dbReference>
<keyword evidence="1" id="KW-1133">Transmembrane helix</keyword>
<reference evidence="3 4" key="1">
    <citation type="submission" date="2015-09" db="EMBL/GenBank/DDBJ databases">
        <authorList>
            <consortium name="Pathogen Informatics"/>
        </authorList>
    </citation>
    <scope>NUCLEOTIDE SEQUENCE [LARGE SCALE GENOMIC DNA]</scope>
    <source>
        <strain evidence="3 4">2789STDY5608828</strain>
    </source>
</reference>
<feature type="domain" description="DUF218" evidence="2">
    <location>
        <begin position="78"/>
        <end position="243"/>
    </location>
</feature>
<sequence>MVYLLKFGASWVLPPGIFILALFVLSWWLFKKRGEKRAAALLFALTFAFYLLCTGFVAEKTMGWLESAYQPPEQASGDVIIMLGGGAYSDTPDVDGTGTLCASPASRLLTAVRLQRQLGVPILLSGGQVYEDTGAEAKIAKRVLMSLGVPEEKILTETKSINTSQNARFSAEILRENGLSHPILVTSAFHMKRSVLNFQKQGVAVEPFPTDYLVAHHPVFHYTKLRPQTEALLDNVTVLQETLRTFVTRYIE</sequence>
<dbReference type="Pfam" id="PF02698">
    <property type="entry name" value="DUF218"/>
    <property type="match status" value="1"/>
</dbReference>
<dbReference type="EMBL" id="CYYU01000004">
    <property type="protein sequence ID" value="CUN62919.1"/>
    <property type="molecule type" value="Genomic_DNA"/>
</dbReference>
<gene>
    <name evidence="3" type="ORF">ERS852385_00953</name>
</gene>
<keyword evidence="1" id="KW-0812">Transmembrane</keyword>
<dbReference type="OrthoDB" id="9782395at2"/>
<dbReference type="AlphaFoldDB" id="A0A173YGL3"/>
<dbReference type="PANTHER" id="PTHR30336:SF4">
    <property type="entry name" value="ENVELOPE BIOGENESIS FACTOR ELYC"/>
    <property type="match status" value="1"/>
</dbReference>
<keyword evidence="4" id="KW-1185">Reference proteome</keyword>
<dbReference type="InterPro" id="IPR051599">
    <property type="entry name" value="Cell_Envelope_Assoc"/>
</dbReference>
<dbReference type="GO" id="GO:0005886">
    <property type="term" value="C:plasma membrane"/>
    <property type="evidence" value="ECO:0007669"/>
    <property type="project" value="TreeGrafter"/>
</dbReference>
<proteinExistence type="predicted"/>
<name>A0A173YGL3_9FIRM</name>
<dbReference type="GO" id="GO:0043164">
    <property type="term" value="P:Gram-negative-bacterium-type cell wall biogenesis"/>
    <property type="evidence" value="ECO:0007669"/>
    <property type="project" value="TreeGrafter"/>
</dbReference>
<evidence type="ECO:0000313" key="4">
    <source>
        <dbReference type="Proteomes" id="UP000095546"/>
    </source>
</evidence>
<dbReference type="InterPro" id="IPR014729">
    <property type="entry name" value="Rossmann-like_a/b/a_fold"/>
</dbReference>